<dbReference type="EC" id="3.6.4.12" evidence="4"/>
<dbReference type="InterPro" id="IPR050534">
    <property type="entry name" value="Coronavir_polyprotein_1ab"/>
</dbReference>
<evidence type="ECO:0000313" key="4">
    <source>
        <dbReference type="EMBL" id="MPM03560.1"/>
    </source>
</evidence>
<protein>
    <submittedName>
        <fullName evidence="4">ATP-dependent RecD-like DNA helicase</fullName>
        <ecNumber evidence="4">3.6.4.12</ecNumber>
    </submittedName>
</protein>
<keyword evidence="2" id="KW-0067">ATP-binding</keyword>
<dbReference type="GO" id="GO:0005524">
    <property type="term" value="F:ATP binding"/>
    <property type="evidence" value="ECO:0007669"/>
    <property type="project" value="UniProtKB-KW"/>
</dbReference>
<gene>
    <name evidence="4" type="primary">recD2_26</name>
    <name evidence="4" type="ORF">SDC9_49827</name>
</gene>
<evidence type="ECO:0000256" key="1">
    <source>
        <dbReference type="ARBA" id="ARBA00022741"/>
    </source>
</evidence>
<accession>A0A644WIJ5</accession>
<evidence type="ECO:0000256" key="2">
    <source>
        <dbReference type="ARBA" id="ARBA00022840"/>
    </source>
</evidence>
<dbReference type="InterPro" id="IPR027417">
    <property type="entry name" value="P-loop_NTPase"/>
</dbReference>
<sequence length="464" mass="52823">MLGNYLYDIITKELPFEPTDQQHELIRLLGGFMTDPAVEKAFLLKGYAGTGKTSVVSALVRSLHKLQQKTVLLAPTGRAAKVLSSYAGFPAFTIHKKIYRQKSMAESEFQLADNLHTNTLFIVDEASMISNTGGDAEFGTGFLLDDLIRYVYNGTDCSLLLLGDTAQLPPVMQESSPALDKNKLEGYGLKITEFTLTQVVRQALESGILYNATLLRKALEDDLTSAMPKLKLSKFTDIKALSGMDLVDEVQQSYDGVGVEDTIVITRSNKKANMYNNGIRGRVMMREEEISNGDLLMITRNNYFWNKPYKEIDFIANGDIVEVVRIRKFREMYGFRFVDLTLRSLDFDWEIDARVWLESLQSESPAQAAELSRKLFEAVAEDYADIKNKRERYKQMFENEYLNALQVKFAYAVTCHKAQGGQWKKVFIDMGMMPDAEIDRNYYRWLYTALTRATESVFLVNYVK</sequence>
<name>A0A644WIJ5_9ZZZZ</name>
<dbReference type="CDD" id="cd17933">
    <property type="entry name" value="DEXSc_RecD-like"/>
    <property type="match status" value="1"/>
</dbReference>
<keyword evidence="4" id="KW-0347">Helicase</keyword>
<dbReference type="CDD" id="cd18809">
    <property type="entry name" value="SF1_C_RecD"/>
    <property type="match status" value="1"/>
</dbReference>
<dbReference type="Gene3D" id="3.40.50.300">
    <property type="entry name" value="P-loop containing nucleotide triphosphate hydrolases"/>
    <property type="match status" value="2"/>
</dbReference>
<dbReference type="EMBL" id="VSSQ01000964">
    <property type="protein sequence ID" value="MPM03560.1"/>
    <property type="molecule type" value="Genomic_DNA"/>
</dbReference>
<dbReference type="Pfam" id="PF13604">
    <property type="entry name" value="AAA_30"/>
    <property type="match status" value="1"/>
</dbReference>
<organism evidence="4">
    <name type="scientific">bioreactor metagenome</name>
    <dbReference type="NCBI Taxonomy" id="1076179"/>
    <lineage>
        <taxon>unclassified sequences</taxon>
        <taxon>metagenomes</taxon>
        <taxon>ecological metagenomes</taxon>
    </lineage>
</organism>
<dbReference type="InterPro" id="IPR027785">
    <property type="entry name" value="UvrD-like_helicase_C"/>
</dbReference>
<keyword evidence="1" id="KW-0547">Nucleotide-binding</keyword>
<feature type="domain" description="UvrD-like helicase C-terminal" evidence="3">
    <location>
        <begin position="409"/>
        <end position="460"/>
    </location>
</feature>
<dbReference type="AlphaFoldDB" id="A0A644WIJ5"/>
<dbReference type="GO" id="GO:0016787">
    <property type="term" value="F:hydrolase activity"/>
    <property type="evidence" value="ECO:0007669"/>
    <property type="project" value="UniProtKB-KW"/>
</dbReference>
<dbReference type="Pfam" id="PF13538">
    <property type="entry name" value="UvrD_C_2"/>
    <property type="match status" value="1"/>
</dbReference>
<reference evidence="4" key="1">
    <citation type="submission" date="2019-08" db="EMBL/GenBank/DDBJ databases">
        <authorList>
            <person name="Kucharzyk K."/>
            <person name="Murdoch R.W."/>
            <person name="Higgins S."/>
            <person name="Loffler F."/>
        </authorList>
    </citation>
    <scope>NUCLEOTIDE SEQUENCE</scope>
</reference>
<proteinExistence type="predicted"/>
<dbReference type="SUPFAM" id="SSF52540">
    <property type="entry name" value="P-loop containing nucleoside triphosphate hydrolases"/>
    <property type="match status" value="1"/>
</dbReference>
<keyword evidence="4" id="KW-0378">Hydrolase</keyword>
<evidence type="ECO:0000259" key="3">
    <source>
        <dbReference type="Pfam" id="PF13538"/>
    </source>
</evidence>
<dbReference type="GO" id="GO:0003678">
    <property type="term" value="F:DNA helicase activity"/>
    <property type="evidence" value="ECO:0007669"/>
    <property type="project" value="UniProtKB-EC"/>
</dbReference>
<dbReference type="PANTHER" id="PTHR43788">
    <property type="entry name" value="DNA2/NAM7 HELICASE FAMILY MEMBER"/>
    <property type="match status" value="1"/>
</dbReference>
<dbReference type="PANTHER" id="PTHR43788:SF6">
    <property type="entry name" value="DNA HELICASE B"/>
    <property type="match status" value="1"/>
</dbReference>
<comment type="caution">
    <text evidence="4">The sequence shown here is derived from an EMBL/GenBank/DDBJ whole genome shotgun (WGS) entry which is preliminary data.</text>
</comment>